<comment type="caution">
    <text evidence="3">The sequence shown here is derived from an EMBL/GenBank/DDBJ whole genome shotgun (WGS) entry which is preliminary data.</text>
</comment>
<feature type="compositionally biased region" description="Low complexity" evidence="1">
    <location>
        <begin position="405"/>
        <end position="422"/>
    </location>
</feature>
<proteinExistence type="predicted"/>
<feature type="signal peptide" evidence="2">
    <location>
        <begin position="1"/>
        <end position="24"/>
    </location>
</feature>
<accession>A0A917I521</accession>
<sequence length="491" mass="49645">MTPRPFTVSILTLLLAAGSQEIRAQTAPATTPPASGPSAPVNSPPSPIEASGQANLQAFSRSELETLLKPIALYPDVLLAQLLPASAYPLEIVQAARWLDRNKAAVQKSDYSAADAQNWDPSVKAMLRFPDLIRRMNDDLDWTSDLGDAFVHQPNDVAQVIQSLRAAAEKTGALKSSKEQTVTRRQESGKAEIVIEPADPEVVYVPAYETTVYDPGYSAVGAGLIGFGAGVVVGSLVNNASWNWGTGVVYPPVWPGYPGYRPPPPRPPGVRPPGGLPGAPGSGLRPGGGGAINIGNDINIGGGNLVGNAKPWRPDPDRYRPGQGSKPGLSRPIAPGAGVRPGDGPGGPRPAALPARDGRPGAGGIGAAAAGGALAGAAASARPRAETRPAERGGQAAQRPATSQKPAARPKPVAKAPSARPAQPVRPPTAFGGMDMGRGAASFGARGASSRAQAGFGGGSGMRGGGSAMRGGGGGMRGGGGGGRGGGGRRR</sequence>
<protein>
    <recommendedName>
        <fullName evidence="5">DUF3300 domain-containing protein</fullName>
    </recommendedName>
</protein>
<evidence type="ECO:0000256" key="2">
    <source>
        <dbReference type="SAM" id="SignalP"/>
    </source>
</evidence>
<evidence type="ECO:0008006" key="5">
    <source>
        <dbReference type="Google" id="ProtNLM"/>
    </source>
</evidence>
<dbReference type="Proteomes" id="UP000603912">
    <property type="component" value="Unassembled WGS sequence"/>
</dbReference>
<dbReference type="AlphaFoldDB" id="A0A917I521"/>
<dbReference type="EMBL" id="BMES01000001">
    <property type="protein sequence ID" value="GGH11191.1"/>
    <property type="molecule type" value="Genomic_DNA"/>
</dbReference>
<feature type="region of interest" description="Disordered" evidence="1">
    <location>
        <begin position="305"/>
        <end position="491"/>
    </location>
</feature>
<dbReference type="Pfam" id="PF11737">
    <property type="entry name" value="DUF3300"/>
    <property type="match status" value="1"/>
</dbReference>
<dbReference type="RefSeq" id="WP_188516419.1">
    <property type="nucleotide sequence ID" value="NZ_BMES01000001.1"/>
</dbReference>
<feature type="region of interest" description="Disordered" evidence="1">
    <location>
        <begin position="24"/>
        <end position="51"/>
    </location>
</feature>
<feature type="compositionally biased region" description="Low complexity" evidence="1">
    <location>
        <begin position="437"/>
        <end position="454"/>
    </location>
</feature>
<name>A0A917I521_9HYPH</name>
<feature type="compositionally biased region" description="Gly residues" evidence="1">
    <location>
        <begin position="455"/>
        <end position="491"/>
    </location>
</feature>
<keyword evidence="4" id="KW-1185">Reference proteome</keyword>
<dbReference type="PANTHER" id="PTHR40269">
    <property type="entry name" value="OUTER MEMBRANE PROTEIN-RELATED"/>
    <property type="match status" value="1"/>
</dbReference>
<feature type="chain" id="PRO_5037332703" description="DUF3300 domain-containing protein" evidence="2">
    <location>
        <begin position="25"/>
        <end position="491"/>
    </location>
</feature>
<feature type="compositionally biased region" description="Low complexity" evidence="1">
    <location>
        <begin position="367"/>
        <end position="382"/>
    </location>
</feature>
<feature type="region of interest" description="Disordered" evidence="1">
    <location>
        <begin position="265"/>
        <end position="290"/>
    </location>
</feature>
<organism evidence="3 4">
    <name type="scientific">Alsobacter metallidurans</name>
    <dbReference type="NCBI Taxonomy" id="340221"/>
    <lineage>
        <taxon>Bacteria</taxon>
        <taxon>Pseudomonadati</taxon>
        <taxon>Pseudomonadota</taxon>
        <taxon>Alphaproteobacteria</taxon>
        <taxon>Hyphomicrobiales</taxon>
        <taxon>Alsobacteraceae</taxon>
        <taxon>Alsobacter</taxon>
    </lineage>
</organism>
<evidence type="ECO:0000313" key="4">
    <source>
        <dbReference type="Proteomes" id="UP000603912"/>
    </source>
</evidence>
<dbReference type="PANTHER" id="PTHR40269:SF1">
    <property type="entry name" value="OUTER MEMBRANE PROTEIN"/>
    <property type="match status" value="1"/>
</dbReference>
<reference evidence="3" key="2">
    <citation type="submission" date="2020-09" db="EMBL/GenBank/DDBJ databases">
        <authorList>
            <person name="Sun Q."/>
            <person name="Zhou Y."/>
        </authorList>
    </citation>
    <scope>NUCLEOTIDE SEQUENCE</scope>
    <source>
        <strain evidence="3">CGMCC 1.12214</strain>
    </source>
</reference>
<evidence type="ECO:0000256" key="1">
    <source>
        <dbReference type="SAM" id="MobiDB-lite"/>
    </source>
</evidence>
<reference evidence="3" key="1">
    <citation type="journal article" date="2014" name="Int. J. Syst. Evol. Microbiol.">
        <title>Complete genome sequence of Corynebacterium casei LMG S-19264T (=DSM 44701T), isolated from a smear-ripened cheese.</title>
        <authorList>
            <consortium name="US DOE Joint Genome Institute (JGI-PGF)"/>
            <person name="Walter F."/>
            <person name="Albersmeier A."/>
            <person name="Kalinowski J."/>
            <person name="Ruckert C."/>
        </authorList>
    </citation>
    <scope>NUCLEOTIDE SEQUENCE</scope>
    <source>
        <strain evidence="3">CGMCC 1.12214</strain>
    </source>
</reference>
<feature type="compositionally biased region" description="Gly residues" evidence="1">
    <location>
        <begin position="276"/>
        <end position="290"/>
    </location>
</feature>
<feature type="compositionally biased region" description="Pro residues" evidence="1">
    <location>
        <begin position="265"/>
        <end position="275"/>
    </location>
</feature>
<keyword evidence="2" id="KW-0732">Signal</keyword>
<evidence type="ECO:0000313" key="3">
    <source>
        <dbReference type="EMBL" id="GGH11191.1"/>
    </source>
</evidence>
<gene>
    <name evidence="3" type="ORF">GCM10007036_08070</name>
</gene>
<dbReference type="InterPro" id="IPR021728">
    <property type="entry name" value="DUF3300"/>
</dbReference>